<evidence type="ECO:0008006" key="4">
    <source>
        <dbReference type="Google" id="ProtNLM"/>
    </source>
</evidence>
<reference evidence="2 3" key="1">
    <citation type="submission" date="2017-11" db="EMBL/GenBank/DDBJ databases">
        <title>Draft genome of actinobacteria isolated from guarana (Paullinia cupana (Mart.) Ducke.</title>
        <authorList>
            <person name="Siqueira K.A."/>
            <person name="Liotti R.G."/>
            <person name="Mendes T.A.O."/>
            <person name="Soares M.A."/>
        </authorList>
    </citation>
    <scope>NUCLEOTIDE SEQUENCE [LARGE SCALE GENOMIC DNA]</scope>
    <source>
        <strain evidence="2 3">193</strain>
    </source>
</reference>
<evidence type="ECO:0000313" key="2">
    <source>
        <dbReference type="EMBL" id="RMB82531.1"/>
    </source>
</evidence>
<proteinExistence type="predicted"/>
<keyword evidence="3" id="KW-1185">Reference proteome</keyword>
<protein>
    <recommendedName>
        <fullName evidence="4">AroM family protein</fullName>
    </recommendedName>
</protein>
<organism evidence="2 3">
    <name type="scientific">Streptomyces shenzhenensis</name>
    <dbReference type="NCBI Taxonomy" id="943815"/>
    <lineage>
        <taxon>Bacteria</taxon>
        <taxon>Bacillati</taxon>
        <taxon>Actinomycetota</taxon>
        <taxon>Actinomycetes</taxon>
        <taxon>Kitasatosporales</taxon>
        <taxon>Streptomycetaceae</taxon>
        <taxon>Streptomyces</taxon>
    </lineage>
</organism>
<dbReference type="EMBL" id="PENI01000022">
    <property type="protein sequence ID" value="RMB82531.1"/>
    <property type="molecule type" value="Genomic_DNA"/>
</dbReference>
<evidence type="ECO:0000313" key="3">
    <source>
        <dbReference type="Proteomes" id="UP000270471"/>
    </source>
</evidence>
<sequence length="248" mass="25676">MASAPPADRTSDDRPALGLVTIGQAPRTDLRPDAEPLLPGVRLVEHGALDEDDFTAGAEAATRRELAPEPGEAPLVSRLRDGNAVVLGHGAVVPRMERAVARAEAEGAVATLLLCTGHFPAIQGSRPVLFAEPLVQRAVAAIVGDAPVGLVCPHPDQVADVSGRWVELLPGRVTAAGANPYAPADEAHQQIAEAARELADGGAAWLVLDCIGYTEDMRRTAARAAGRPVLLARSLAVRAAAEVVAAHP</sequence>
<dbReference type="Proteomes" id="UP000270471">
    <property type="component" value="Unassembled WGS sequence"/>
</dbReference>
<gene>
    <name evidence="2" type="ORF">CTZ28_29235</name>
</gene>
<name>A0A3M0HZ25_9ACTN</name>
<accession>A0A3M0HZ25</accession>
<feature type="region of interest" description="Disordered" evidence="1">
    <location>
        <begin position="1"/>
        <end position="33"/>
    </location>
</feature>
<evidence type="ECO:0000256" key="1">
    <source>
        <dbReference type="SAM" id="MobiDB-lite"/>
    </source>
</evidence>
<dbReference type="OrthoDB" id="9798683at2"/>
<dbReference type="Pfam" id="PF07302">
    <property type="entry name" value="AroM"/>
    <property type="match status" value="1"/>
</dbReference>
<comment type="caution">
    <text evidence="2">The sequence shown here is derived from an EMBL/GenBank/DDBJ whole genome shotgun (WGS) entry which is preliminary data.</text>
</comment>
<dbReference type="AlphaFoldDB" id="A0A3M0HZ25"/>
<dbReference type="InterPro" id="IPR010843">
    <property type="entry name" value="Uncharacterised_AroM"/>
</dbReference>